<feature type="compositionally biased region" description="Basic and acidic residues" evidence="1">
    <location>
        <begin position="572"/>
        <end position="584"/>
    </location>
</feature>
<feature type="region of interest" description="Disordered" evidence="1">
    <location>
        <begin position="304"/>
        <end position="584"/>
    </location>
</feature>
<reference evidence="2 3" key="1">
    <citation type="submission" date="2019-02" db="EMBL/GenBank/DDBJ databases">
        <title>Deep-cultivation of Planctomycetes and their phenomic and genomic characterization uncovers novel biology.</title>
        <authorList>
            <person name="Wiegand S."/>
            <person name="Jogler M."/>
            <person name="Boedeker C."/>
            <person name="Pinto D."/>
            <person name="Vollmers J."/>
            <person name="Rivas-Marin E."/>
            <person name="Kohn T."/>
            <person name="Peeters S.H."/>
            <person name="Heuer A."/>
            <person name="Rast P."/>
            <person name="Oberbeckmann S."/>
            <person name="Bunk B."/>
            <person name="Jeske O."/>
            <person name="Meyerdierks A."/>
            <person name="Storesund J.E."/>
            <person name="Kallscheuer N."/>
            <person name="Luecker S."/>
            <person name="Lage O.M."/>
            <person name="Pohl T."/>
            <person name="Merkel B.J."/>
            <person name="Hornburger P."/>
            <person name="Mueller R.-W."/>
            <person name="Bruemmer F."/>
            <person name="Labrenz M."/>
            <person name="Spormann A.M."/>
            <person name="Op den Camp H."/>
            <person name="Overmann J."/>
            <person name="Amann R."/>
            <person name="Jetten M.S.M."/>
            <person name="Mascher T."/>
            <person name="Medema M.H."/>
            <person name="Devos D.P."/>
            <person name="Kaster A.-K."/>
            <person name="Ovreas L."/>
            <person name="Rohde M."/>
            <person name="Galperin M.Y."/>
            <person name="Jogler C."/>
        </authorList>
    </citation>
    <scope>NUCLEOTIDE SEQUENCE [LARGE SCALE GENOMIC DNA]</scope>
    <source>
        <strain evidence="2 3">SV_7m_r</strain>
    </source>
</reference>
<feature type="compositionally biased region" description="Basic and acidic residues" evidence="1">
    <location>
        <begin position="339"/>
        <end position="475"/>
    </location>
</feature>
<dbReference type="Proteomes" id="UP000315003">
    <property type="component" value="Chromosome"/>
</dbReference>
<organism evidence="2 3">
    <name type="scientific">Stieleria bergensis</name>
    <dbReference type="NCBI Taxonomy" id="2528025"/>
    <lineage>
        <taxon>Bacteria</taxon>
        <taxon>Pseudomonadati</taxon>
        <taxon>Planctomycetota</taxon>
        <taxon>Planctomycetia</taxon>
        <taxon>Pirellulales</taxon>
        <taxon>Pirellulaceae</taxon>
        <taxon>Stieleria</taxon>
    </lineage>
</organism>
<dbReference type="AlphaFoldDB" id="A0A517STZ1"/>
<proteinExistence type="predicted"/>
<evidence type="ECO:0000313" key="3">
    <source>
        <dbReference type="Proteomes" id="UP000315003"/>
    </source>
</evidence>
<gene>
    <name evidence="2" type="ORF">SV7mr_20950</name>
</gene>
<name>A0A517STZ1_9BACT</name>
<dbReference type="PANTHER" id="PTHR24216:SF65">
    <property type="entry name" value="PAXILLIN-LIKE PROTEIN 1"/>
    <property type="match status" value="1"/>
</dbReference>
<protein>
    <recommendedName>
        <fullName evidence="4">Periplasmic folding chaperone</fullName>
    </recommendedName>
</protein>
<dbReference type="InterPro" id="IPR027304">
    <property type="entry name" value="Trigger_fact/SurA_dom_sf"/>
</dbReference>
<evidence type="ECO:0008006" key="4">
    <source>
        <dbReference type="Google" id="ProtNLM"/>
    </source>
</evidence>
<feature type="region of interest" description="Disordered" evidence="1">
    <location>
        <begin position="797"/>
        <end position="830"/>
    </location>
</feature>
<feature type="compositionally biased region" description="Basic and acidic residues" evidence="1">
    <location>
        <begin position="521"/>
        <end position="559"/>
    </location>
</feature>
<dbReference type="PANTHER" id="PTHR24216">
    <property type="entry name" value="PAXILLIN-RELATED"/>
    <property type="match status" value="1"/>
</dbReference>
<sequence length="923" mass="100404">MNPLELFRRNQKVMMTGLILLAMFAFVVIPSLGGWLGNGPANSDPVIAEFDQTQLHASQVELFTQNHHRAVQFLSALYQETVTRGGTPNIPGASMGQLGISSQPSIGNSINTMRYASEAEKLGFELDEARVDDWLQMFCDSKLTQSQLESMLRQQTNNAMGRLQLYKVLRAELLSNMYQQVAYSGVVSSGRGFPMPLASPVDQWSNFKQLSQSATINAVPFEVEDFLSKVTTEPSEADIEKVYEEGKERYPSTFSPQPGFRRRTSAEISYVVADLDTYVDKRVAKLTEEEIRARYDEMVAKSNPLVLNDPGFGGGAGLPPMTLTPESTLDDEAANGEAAKPEEAAEGEADKPEMKPEPAKPEPAKPEPAKPEPAKPEPAKPEPAKPEPAKPEPAKPEPAKPEPAKPEPAKPEPAKPEPAKPEPAKPEPAKPEPAKPEPAKPEPAKPEPAKPEPAKPEPAKPEPAKPEPAKPEPAKPEPASVDDTPEKPVEDGGEQSSLLSPMEAAVRLVAFQEEGTGSAKPAEEKPAEEKPAEEKPAEEKPAEEKPAEEKPAESAKPEGEEAATPSAELGDEADKPEETPEFKTFEEVRDEVARSMVEVDAVAEQQAALDAVEKVLKDYASDYGVWVNIDQSEGDPPAEPKIQEMATKLGLQFVEVGQRDVVTIQDATELMETLLVSARGFMRYNEALFGSDGNQGANLFRPVETRNMMSMPADGKVFLSWKTSQVEDHVPELEECREDVILAIRTAEARKLAEKAAQDLADQLGDGKTLVDLAPEDDVRKGARFNWKGQVGMNQFTRQPQYGISDVPGLGAKNENGDEDQPTGPGAPPKFASIQVDNDFMEAVFSAADQKGIVGSDSGQNTYYAIERESMNPSDSTLLDLFENAQNRSQASQLPIDDVGEILNGFSTELNKRTGFKANLEGI</sequence>
<dbReference type="SUPFAM" id="SSF109998">
    <property type="entry name" value="Triger factor/SurA peptide-binding domain-like"/>
    <property type="match status" value="1"/>
</dbReference>
<evidence type="ECO:0000256" key="1">
    <source>
        <dbReference type="SAM" id="MobiDB-lite"/>
    </source>
</evidence>
<accession>A0A517STZ1</accession>
<dbReference type="EMBL" id="CP036272">
    <property type="protein sequence ID" value="QDT59586.1"/>
    <property type="molecule type" value="Genomic_DNA"/>
</dbReference>
<keyword evidence="3" id="KW-1185">Reference proteome</keyword>
<evidence type="ECO:0000313" key="2">
    <source>
        <dbReference type="EMBL" id="QDT59586.1"/>
    </source>
</evidence>